<dbReference type="OrthoDB" id="419768at2759"/>
<feature type="region of interest" description="Disordered" evidence="1">
    <location>
        <begin position="255"/>
        <end position="301"/>
    </location>
</feature>
<reference evidence="3 4" key="1">
    <citation type="journal article" date="2015" name="Genome Biol. Evol.">
        <title>Phylogenomic analyses indicate that early fungi evolved digesting cell walls of algal ancestors of land plants.</title>
        <authorList>
            <person name="Chang Y."/>
            <person name="Wang S."/>
            <person name="Sekimoto S."/>
            <person name="Aerts A.L."/>
            <person name="Choi C."/>
            <person name="Clum A."/>
            <person name="LaButti K.M."/>
            <person name="Lindquist E.A."/>
            <person name="Yee Ngan C."/>
            <person name="Ohm R.A."/>
            <person name="Salamov A.A."/>
            <person name="Grigoriev I.V."/>
            <person name="Spatafora J.W."/>
            <person name="Berbee M.L."/>
        </authorList>
    </citation>
    <scope>NUCLEOTIDE SEQUENCE [LARGE SCALE GENOMIC DNA]</scope>
    <source>
        <strain evidence="3 4">JEL478</strain>
    </source>
</reference>
<dbReference type="Proteomes" id="UP000070544">
    <property type="component" value="Unassembled WGS sequence"/>
</dbReference>
<evidence type="ECO:0000256" key="1">
    <source>
        <dbReference type="SAM" id="MobiDB-lite"/>
    </source>
</evidence>
<organism evidence="3 4">
    <name type="scientific">Gonapodya prolifera (strain JEL478)</name>
    <name type="common">Monoblepharis prolifera</name>
    <dbReference type="NCBI Taxonomy" id="1344416"/>
    <lineage>
        <taxon>Eukaryota</taxon>
        <taxon>Fungi</taxon>
        <taxon>Fungi incertae sedis</taxon>
        <taxon>Chytridiomycota</taxon>
        <taxon>Chytridiomycota incertae sedis</taxon>
        <taxon>Monoblepharidomycetes</taxon>
        <taxon>Monoblepharidales</taxon>
        <taxon>Gonapodyaceae</taxon>
        <taxon>Gonapodya</taxon>
    </lineage>
</organism>
<protein>
    <submittedName>
        <fullName evidence="3">C2-domain-containing protein</fullName>
    </submittedName>
</protein>
<feature type="compositionally biased region" description="Polar residues" evidence="1">
    <location>
        <begin position="256"/>
        <end position="285"/>
    </location>
</feature>
<name>A0A139A5H3_GONPJ</name>
<feature type="non-terminal residue" evidence="3">
    <location>
        <position position="600"/>
    </location>
</feature>
<feature type="compositionally biased region" description="Basic and acidic residues" evidence="1">
    <location>
        <begin position="439"/>
        <end position="451"/>
    </location>
</feature>
<dbReference type="STRING" id="1344416.A0A139A5H3"/>
<dbReference type="PROSITE" id="PS50004">
    <property type="entry name" value="C2"/>
    <property type="match status" value="1"/>
</dbReference>
<dbReference type="Gene3D" id="2.60.40.150">
    <property type="entry name" value="C2 domain"/>
    <property type="match status" value="1"/>
</dbReference>
<dbReference type="PANTHER" id="PTHR37412">
    <property type="entry name" value="C2 DOMAIN-CONTAINING PROTEIN 5"/>
    <property type="match status" value="1"/>
</dbReference>
<evidence type="ECO:0000313" key="3">
    <source>
        <dbReference type="EMBL" id="KXS11898.1"/>
    </source>
</evidence>
<dbReference type="GO" id="GO:0090314">
    <property type="term" value="P:positive regulation of protein targeting to membrane"/>
    <property type="evidence" value="ECO:0007669"/>
    <property type="project" value="TreeGrafter"/>
</dbReference>
<dbReference type="SUPFAM" id="SSF49562">
    <property type="entry name" value="C2 domain (Calcium/lipid-binding domain, CaLB)"/>
    <property type="match status" value="1"/>
</dbReference>
<dbReference type="InterPro" id="IPR056431">
    <property type="entry name" value="C2CD5_YbjQ-rel_dom"/>
</dbReference>
<evidence type="ECO:0000313" key="4">
    <source>
        <dbReference type="Proteomes" id="UP000070544"/>
    </source>
</evidence>
<dbReference type="GO" id="GO:0005509">
    <property type="term" value="F:calcium ion binding"/>
    <property type="evidence" value="ECO:0007669"/>
    <property type="project" value="TreeGrafter"/>
</dbReference>
<dbReference type="Pfam" id="PF00168">
    <property type="entry name" value="C2"/>
    <property type="match status" value="1"/>
</dbReference>
<feature type="region of interest" description="Disordered" evidence="1">
    <location>
        <begin position="435"/>
        <end position="473"/>
    </location>
</feature>
<sequence length="600" mass="66700">MPCVLRIRIHAARNLPVMDRVSELTDAYAEVRFADDVFRTQIARKTLSPIWNEDFRCEVNDDSLVKNEPLEIRVLDFDAFSANDPIGSVTVDLNPLGWDSSIQISGWFPLFDTLRGVRGEVSLAVRIDVLPEGNPFKETFGVQFFSASSLPHFQVQAVLGFVDIMDSDSDPEYHWVDSFRTPRTSNEARERVLFRLSNSIRRQLGRKAKDMGANAVFGYREFFDLEEDEREITVRGQGTAVLLTPSPTLYPLTNIHKGSTASSGPQRSSSLVKTQSVESTSGLSNHDNESVEGLGGGMDAQPLSTVTDLPLQTEPESWAPSELNPLAPPTSYNKKLLPSEQQLITIRRFPIGAILSIGGVVTARSVKLMDTPDDQRESWWQELREEVRLHAKAMGCTHVLGYVESAAIHDELYVLSATGTAAVLDTYSLASVRSSGFSSEDRGTASVKDDSTSITSDRAGTSRRESIGSSTREPFVPDLGKRKVWRQHKRSCQVCHIPYDRASSPFQIHCSRCRICKRHIVPDLLLATVEPPGDLNMSGNHVLVNGAVSRIKKRKEGELNASAVSDALPFLQYDLYRQLVTKCKIQGMNSLWGLRFQITV</sequence>
<dbReference type="InterPro" id="IPR035892">
    <property type="entry name" value="C2_domain_sf"/>
</dbReference>
<dbReference type="GO" id="GO:0031340">
    <property type="term" value="P:positive regulation of vesicle fusion"/>
    <property type="evidence" value="ECO:0007669"/>
    <property type="project" value="TreeGrafter"/>
</dbReference>
<dbReference type="EMBL" id="KQ965794">
    <property type="protein sequence ID" value="KXS11898.1"/>
    <property type="molecule type" value="Genomic_DNA"/>
</dbReference>
<dbReference type="PANTHER" id="PTHR37412:SF2">
    <property type="entry name" value="C2 DOMAIN-CONTAINING PROTEIN 5"/>
    <property type="match status" value="1"/>
</dbReference>
<dbReference type="InterPro" id="IPR038983">
    <property type="entry name" value="C2CD5"/>
</dbReference>
<keyword evidence="4" id="KW-1185">Reference proteome</keyword>
<dbReference type="GO" id="GO:0005544">
    <property type="term" value="F:calcium-dependent phospholipid binding"/>
    <property type="evidence" value="ECO:0007669"/>
    <property type="project" value="InterPro"/>
</dbReference>
<dbReference type="AlphaFoldDB" id="A0A139A5H3"/>
<feature type="domain" description="C2" evidence="2">
    <location>
        <begin position="1"/>
        <end position="108"/>
    </location>
</feature>
<dbReference type="Pfam" id="PF23025">
    <property type="entry name" value="YbjQ_2"/>
    <property type="match status" value="3"/>
</dbReference>
<evidence type="ECO:0000259" key="2">
    <source>
        <dbReference type="PROSITE" id="PS50004"/>
    </source>
</evidence>
<dbReference type="SMART" id="SM00239">
    <property type="entry name" value="C2"/>
    <property type="match status" value="1"/>
</dbReference>
<dbReference type="InterPro" id="IPR000008">
    <property type="entry name" value="C2_dom"/>
</dbReference>
<gene>
    <name evidence="3" type="ORF">M427DRAFT_72420</name>
</gene>
<accession>A0A139A5H3</accession>
<dbReference type="GO" id="GO:0072659">
    <property type="term" value="P:protein localization to plasma membrane"/>
    <property type="evidence" value="ECO:0007669"/>
    <property type="project" value="TreeGrafter"/>
</dbReference>
<proteinExistence type="predicted"/>
<dbReference type="GO" id="GO:0065002">
    <property type="term" value="P:intracellular protein transmembrane transport"/>
    <property type="evidence" value="ECO:0007669"/>
    <property type="project" value="TreeGrafter"/>
</dbReference>
<dbReference type="GO" id="GO:0010828">
    <property type="term" value="P:positive regulation of D-glucose transmembrane transport"/>
    <property type="evidence" value="ECO:0007669"/>
    <property type="project" value="TreeGrafter"/>
</dbReference>
<dbReference type="GO" id="GO:0005886">
    <property type="term" value="C:plasma membrane"/>
    <property type="evidence" value="ECO:0007669"/>
    <property type="project" value="TreeGrafter"/>
</dbReference>